<accession>A0A6M3ZK35</accession>
<evidence type="ECO:0000313" key="2">
    <source>
        <dbReference type="Proteomes" id="UP000501648"/>
    </source>
</evidence>
<name>A0A6M3ZK35_9BURK</name>
<dbReference type="Proteomes" id="UP000501648">
    <property type="component" value="Chromosome"/>
</dbReference>
<dbReference type="RefSeq" id="WP_017455047.1">
    <property type="nucleotide sequence ID" value="NZ_CP008956.1"/>
</dbReference>
<proteinExistence type="predicted"/>
<sequence length="765" mass="86535">MKLAKATTSSKGVKQKSPEDLFFGLAKHLVHPDIELCPDFSFNLLRTDARKDEDQRETIELSKFWLPPNGVYDEPQLLINRHEYVGSVVLAAEKQLRRSKRSKTRNARVVSLTATLSKFFEYIWLKNKFDLASVLPEDFSDLARSLAHGGWHEALSVEMRLMNALSVRGHELASQLVSSSLNGILENALGPTIVTNIAAREAAIYRKPILKHHEGRLNPSARKILASNDVPKQGMKRSMLRQTLQVINLLIDLPAPYGLKFLPFVNPSKLSKKLTKPPGATRNLGAIEAGALLSEGYRWLYRYGEDIAILIDELCAEVRRAAEAGRKVLGESLEQWLATSKTRERLEEKIGITIDNLDVSRPGSYSVRELLLTLMTGCMILVATMNGRRRDEVSHRKFGLHFGFTSVVDEELEIYKGLFYIEKTIQDHDTFYVNKTTREVAVLLESIQRAFDDLNSYLGRPSLADMPDKERSLFAYHRFSRVEGMNETRNWFVFESARESHSSIFLRFALGEDYVLGPQSHMFRRVYALVLMYQHEVPSMQAISYQLRQDSLGTTQIYLNDPIMRSDNEQIRNKLDVNGGARAKRFASHVRGLEKEVALVSDEMMIQKMLEIISDAPTSGGYPNFIKRFYRMISSRADFSKLTLEAKAEKLAFVMKQRGHAPAPKREGICMVGNQTRVPGARCRSKEGVPQKELASASKCSKCAYHFHSEAYIKNLEEDLAELNAAAKSPHLVGLERRQLDISIADLNVTIHFHQTRFAACGVPA</sequence>
<protein>
    <submittedName>
        <fullName evidence="1">Uncharacterized protein</fullName>
    </submittedName>
</protein>
<reference evidence="1 2" key="1">
    <citation type="journal article" date="2012" name="J. Bacteriol.">
        <title>Genome sequence of the pathogenic Herbaspirillum seropedicae strain Os34, isolated from rice roots.</title>
        <authorList>
            <person name="Ye W."/>
            <person name="Ye S."/>
            <person name="Liu J."/>
            <person name="Chang S."/>
            <person name="Chen M."/>
            <person name="Zhu B."/>
            <person name="Guo L."/>
            <person name="An Q."/>
        </authorList>
    </citation>
    <scope>NUCLEOTIDE SEQUENCE [LARGE SCALE GENOMIC DNA]</scope>
    <source>
        <strain evidence="1 2">Os34</strain>
    </source>
</reference>
<evidence type="ECO:0000313" key="1">
    <source>
        <dbReference type="EMBL" id="QJP98772.1"/>
    </source>
</evidence>
<gene>
    <name evidence="1" type="ORF">C798_00550</name>
</gene>
<dbReference type="EMBL" id="CP008956">
    <property type="protein sequence ID" value="QJP98772.1"/>
    <property type="molecule type" value="Genomic_DNA"/>
</dbReference>
<organism evidence="1 2">
    <name type="scientific">Herbaspirillum rubrisubalbicans Os34</name>
    <dbReference type="NCBI Taxonomy" id="1235827"/>
    <lineage>
        <taxon>Bacteria</taxon>
        <taxon>Pseudomonadati</taxon>
        <taxon>Pseudomonadota</taxon>
        <taxon>Betaproteobacteria</taxon>
        <taxon>Burkholderiales</taxon>
        <taxon>Oxalobacteraceae</taxon>
        <taxon>Herbaspirillum</taxon>
    </lineage>
</organism>
<dbReference type="AlphaFoldDB" id="A0A6M3ZK35"/>